<dbReference type="InterPro" id="IPR003661">
    <property type="entry name" value="HisK_dim/P_dom"/>
</dbReference>
<keyword evidence="5" id="KW-0902">Two-component regulatory system</keyword>
<sequence>MPSQSATEQQLALRARLQQTQFAYHQAAEVEKFKSGFLARSSHELRSPINSVISLHQLILSDLCEDPAEEREFIAQAQAAAEKMLALLDRLIGLSKMSYGLELLQPESLRLEDVFAEVEYSVQLLAQNRNIRLEITPPDPELYVWADPRWLRQILVSLMDAPILLMQEGYVRLKSQVDLDNQQVQIWVEDQRPPEFWSESVDLLEVLKGQGIRSSHSEHQEVDKIPSPGLSLLIVQTLLDAVGGRLEILATPLTALPEPSLEILEPNELSEPTGSEAIAQSPLQLPNLTRIQCSLPLAVTAAKAENLT</sequence>
<keyword evidence="3" id="KW-0808">Transferase</keyword>
<keyword evidence="4 7" id="KW-0418">Kinase</keyword>
<gene>
    <name evidence="7" type="ORF">KME15_13095</name>
</gene>
<dbReference type="AlphaFoldDB" id="A0A951QBV6"/>
<dbReference type="Pfam" id="PF00512">
    <property type="entry name" value="HisKA"/>
    <property type="match status" value="1"/>
</dbReference>
<evidence type="ECO:0000313" key="8">
    <source>
        <dbReference type="Proteomes" id="UP000757435"/>
    </source>
</evidence>
<comment type="catalytic activity">
    <reaction evidence="1">
        <text>ATP + protein L-histidine = ADP + protein N-phospho-L-histidine.</text>
        <dbReference type="EC" id="2.7.13.3"/>
    </reaction>
</comment>
<evidence type="ECO:0000313" key="7">
    <source>
        <dbReference type="EMBL" id="MBW4659605.1"/>
    </source>
</evidence>
<dbReference type="PROSITE" id="PS50109">
    <property type="entry name" value="HIS_KIN"/>
    <property type="match status" value="1"/>
</dbReference>
<evidence type="ECO:0000259" key="6">
    <source>
        <dbReference type="PROSITE" id="PS50109"/>
    </source>
</evidence>
<dbReference type="InterPro" id="IPR050736">
    <property type="entry name" value="Sensor_HK_Regulatory"/>
</dbReference>
<dbReference type="SMART" id="SM00388">
    <property type="entry name" value="HisKA"/>
    <property type="match status" value="1"/>
</dbReference>
<dbReference type="PANTHER" id="PTHR43711">
    <property type="entry name" value="TWO-COMPONENT HISTIDINE KINASE"/>
    <property type="match status" value="1"/>
</dbReference>
<protein>
    <recommendedName>
        <fullName evidence="2">histidine kinase</fullName>
        <ecNumber evidence="2">2.7.13.3</ecNumber>
    </recommendedName>
</protein>
<dbReference type="Gene3D" id="1.10.287.130">
    <property type="match status" value="1"/>
</dbReference>
<reference evidence="7" key="2">
    <citation type="journal article" date="2022" name="Microbiol. Resour. Announc.">
        <title>Metagenome Sequencing to Explore Phylogenomics of Terrestrial Cyanobacteria.</title>
        <authorList>
            <person name="Ward R.D."/>
            <person name="Stajich J.E."/>
            <person name="Johansen J.R."/>
            <person name="Huntemann M."/>
            <person name="Clum A."/>
            <person name="Foster B."/>
            <person name="Foster B."/>
            <person name="Roux S."/>
            <person name="Palaniappan K."/>
            <person name="Varghese N."/>
            <person name="Mukherjee S."/>
            <person name="Reddy T.B.K."/>
            <person name="Daum C."/>
            <person name="Copeland A."/>
            <person name="Chen I.A."/>
            <person name="Ivanova N.N."/>
            <person name="Kyrpides N.C."/>
            <person name="Shapiro N."/>
            <person name="Eloe-Fadrosh E.A."/>
            <person name="Pietrasiak N."/>
        </authorList>
    </citation>
    <scope>NUCLEOTIDE SEQUENCE</scope>
    <source>
        <strain evidence="7">UHER 2000/2452</strain>
    </source>
</reference>
<dbReference type="InterPro" id="IPR036890">
    <property type="entry name" value="HATPase_C_sf"/>
</dbReference>
<evidence type="ECO:0000256" key="1">
    <source>
        <dbReference type="ARBA" id="ARBA00000085"/>
    </source>
</evidence>
<dbReference type="CDD" id="cd00082">
    <property type="entry name" value="HisKA"/>
    <property type="match status" value="1"/>
</dbReference>
<dbReference type="Proteomes" id="UP000757435">
    <property type="component" value="Unassembled WGS sequence"/>
</dbReference>
<dbReference type="EMBL" id="JAHHHD010000013">
    <property type="protein sequence ID" value="MBW4659605.1"/>
    <property type="molecule type" value="Genomic_DNA"/>
</dbReference>
<dbReference type="Gene3D" id="3.30.565.10">
    <property type="entry name" value="Histidine kinase-like ATPase, C-terminal domain"/>
    <property type="match status" value="1"/>
</dbReference>
<dbReference type="InterPro" id="IPR005467">
    <property type="entry name" value="His_kinase_dom"/>
</dbReference>
<evidence type="ECO:0000256" key="2">
    <source>
        <dbReference type="ARBA" id="ARBA00012438"/>
    </source>
</evidence>
<feature type="domain" description="Histidine kinase" evidence="6">
    <location>
        <begin position="40"/>
        <end position="248"/>
    </location>
</feature>
<reference evidence="7" key="1">
    <citation type="submission" date="2021-05" db="EMBL/GenBank/DDBJ databases">
        <authorList>
            <person name="Pietrasiak N."/>
            <person name="Ward R."/>
            <person name="Stajich J.E."/>
            <person name="Kurbessoian T."/>
        </authorList>
    </citation>
    <scope>NUCLEOTIDE SEQUENCE</scope>
    <source>
        <strain evidence="7">UHER 2000/2452</strain>
    </source>
</reference>
<dbReference type="InterPro" id="IPR036097">
    <property type="entry name" value="HisK_dim/P_sf"/>
</dbReference>
<organism evidence="7 8">
    <name type="scientific">Drouetiella hepatica Uher 2000/2452</name>
    <dbReference type="NCBI Taxonomy" id="904376"/>
    <lineage>
        <taxon>Bacteria</taxon>
        <taxon>Bacillati</taxon>
        <taxon>Cyanobacteriota</taxon>
        <taxon>Cyanophyceae</taxon>
        <taxon>Oculatellales</taxon>
        <taxon>Oculatellaceae</taxon>
        <taxon>Drouetiella</taxon>
    </lineage>
</organism>
<dbReference type="GO" id="GO:0000155">
    <property type="term" value="F:phosphorelay sensor kinase activity"/>
    <property type="evidence" value="ECO:0007669"/>
    <property type="project" value="InterPro"/>
</dbReference>
<evidence type="ECO:0000256" key="5">
    <source>
        <dbReference type="ARBA" id="ARBA00023012"/>
    </source>
</evidence>
<dbReference type="SUPFAM" id="SSF55874">
    <property type="entry name" value="ATPase domain of HSP90 chaperone/DNA topoisomerase II/histidine kinase"/>
    <property type="match status" value="1"/>
</dbReference>
<dbReference type="EC" id="2.7.13.3" evidence="2"/>
<evidence type="ECO:0000256" key="4">
    <source>
        <dbReference type="ARBA" id="ARBA00022777"/>
    </source>
</evidence>
<comment type="caution">
    <text evidence="7">The sequence shown here is derived from an EMBL/GenBank/DDBJ whole genome shotgun (WGS) entry which is preliminary data.</text>
</comment>
<accession>A0A951QBV6</accession>
<proteinExistence type="predicted"/>
<name>A0A951QBV6_9CYAN</name>
<dbReference type="PANTHER" id="PTHR43711:SF1">
    <property type="entry name" value="HISTIDINE KINASE 1"/>
    <property type="match status" value="1"/>
</dbReference>
<dbReference type="SUPFAM" id="SSF47384">
    <property type="entry name" value="Homodimeric domain of signal transducing histidine kinase"/>
    <property type="match status" value="1"/>
</dbReference>
<evidence type="ECO:0000256" key="3">
    <source>
        <dbReference type="ARBA" id="ARBA00022679"/>
    </source>
</evidence>